<protein>
    <submittedName>
        <fullName evidence="1">Uncharacterized protein</fullName>
    </submittedName>
</protein>
<dbReference type="AlphaFoldDB" id="A0A7W8E239"/>
<comment type="caution">
    <text evidence="1">The sequence shown here is derived from an EMBL/GenBank/DDBJ whole genome shotgun (WGS) entry which is preliminary data.</text>
</comment>
<dbReference type="EMBL" id="JACHIP010000002">
    <property type="protein sequence ID" value="MBB5056493.1"/>
    <property type="molecule type" value="Genomic_DNA"/>
</dbReference>
<reference evidence="1 2" key="1">
    <citation type="submission" date="2020-08" db="EMBL/GenBank/DDBJ databases">
        <title>Genomic Encyclopedia of Type Strains, Phase IV (KMG-V): Genome sequencing to study the core and pangenomes of soil and plant-associated prokaryotes.</title>
        <authorList>
            <person name="Whitman W."/>
        </authorList>
    </citation>
    <scope>NUCLEOTIDE SEQUENCE [LARGE SCALE GENOMIC DNA]</scope>
    <source>
        <strain evidence="1 2">M8UP14</strain>
    </source>
</reference>
<proteinExistence type="predicted"/>
<keyword evidence="2" id="KW-1185">Reference proteome</keyword>
<name>A0A7W8E239_9BACT</name>
<gene>
    <name evidence="1" type="ORF">HDF16_001178</name>
</gene>
<organism evidence="1 2">
    <name type="scientific">Granulicella aggregans</name>
    <dbReference type="NCBI Taxonomy" id="474949"/>
    <lineage>
        <taxon>Bacteria</taxon>
        <taxon>Pseudomonadati</taxon>
        <taxon>Acidobacteriota</taxon>
        <taxon>Terriglobia</taxon>
        <taxon>Terriglobales</taxon>
        <taxon>Acidobacteriaceae</taxon>
        <taxon>Granulicella</taxon>
    </lineage>
</organism>
<evidence type="ECO:0000313" key="1">
    <source>
        <dbReference type="EMBL" id="MBB5056493.1"/>
    </source>
</evidence>
<sequence>MTYDTFIDELLTYLPELRAYDEGTLNCLDADPPLPHVVLGSLLLPFLEIALSTGDLKHTLKTCAFLEEASVSAKRDRALRKLVSTEVGEWLSHSPMEPKISPWLGTETKLLCNYSPSHLMQQHKSQDENAHKSLTSRARSIWNNLRKVGAK</sequence>
<accession>A0A7W8E239</accession>
<dbReference type="Proteomes" id="UP000540989">
    <property type="component" value="Unassembled WGS sequence"/>
</dbReference>
<dbReference type="RefSeq" id="WP_184214470.1">
    <property type="nucleotide sequence ID" value="NZ_JACHIP010000002.1"/>
</dbReference>
<evidence type="ECO:0000313" key="2">
    <source>
        <dbReference type="Proteomes" id="UP000540989"/>
    </source>
</evidence>